<reference evidence="1" key="1">
    <citation type="journal article" date="2021" name="Nat. Commun.">
        <title>Genomic analyses provide insights into spinach domestication and the genetic basis of agronomic traits.</title>
        <authorList>
            <person name="Cai X."/>
            <person name="Sun X."/>
            <person name="Xu C."/>
            <person name="Sun H."/>
            <person name="Wang X."/>
            <person name="Ge C."/>
            <person name="Zhang Z."/>
            <person name="Wang Q."/>
            <person name="Fei Z."/>
            <person name="Jiao C."/>
            <person name="Wang Q."/>
        </authorList>
    </citation>
    <scope>NUCLEOTIDE SEQUENCE [LARGE SCALE GENOMIC DNA]</scope>
    <source>
        <strain evidence="1">cv. Varoflay</strain>
    </source>
</reference>
<dbReference type="PANTHER" id="PTHR35218:SF9">
    <property type="entry name" value="ENDONUCLEASE_EXONUCLEASE_PHOSPHATASE DOMAIN-CONTAINING PROTEIN"/>
    <property type="match status" value="1"/>
</dbReference>
<organism evidence="1 2">
    <name type="scientific">Spinacia oleracea</name>
    <name type="common">Spinach</name>
    <dbReference type="NCBI Taxonomy" id="3562"/>
    <lineage>
        <taxon>Eukaryota</taxon>
        <taxon>Viridiplantae</taxon>
        <taxon>Streptophyta</taxon>
        <taxon>Embryophyta</taxon>
        <taxon>Tracheophyta</taxon>
        <taxon>Spermatophyta</taxon>
        <taxon>Magnoliopsida</taxon>
        <taxon>eudicotyledons</taxon>
        <taxon>Gunneridae</taxon>
        <taxon>Pentapetalae</taxon>
        <taxon>Caryophyllales</taxon>
        <taxon>Chenopodiaceae</taxon>
        <taxon>Chenopodioideae</taxon>
        <taxon>Anserineae</taxon>
        <taxon>Spinacia</taxon>
    </lineage>
</organism>
<name>A0A9R0K1B9_SPIOL</name>
<proteinExistence type="predicted"/>
<dbReference type="AlphaFoldDB" id="A0A9R0K1B9"/>
<reference evidence="2" key="2">
    <citation type="submission" date="2025-08" db="UniProtKB">
        <authorList>
            <consortium name="RefSeq"/>
        </authorList>
    </citation>
    <scope>IDENTIFICATION</scope>
    <source>
        <tissue evidence="2">Leaf</tissue>
    </source>
</reference>
<accession>A0A9R0K1B9</accession>
<evidence type="ECO:0000313" key="2">
    <source>
        <dbReference type="RefSeq" id="XP_021853995.1"/>
    </source>
</evidence>
<dbReference type="SUPFAM" id="SSF56219">
    <property type="entry name" value="DNase I-like"/>
    <property type="match status" value="1"/>
</dbReference>
<gene>
    <name evidence="2" type="primary">LOC110793432</name>
</gene>
<dbReference type="KEGG" id="soe:110793432"/>
<dbReference type="PANTHER" id="PTHR35218">
    <property type="entry name" value="RNASE H DOMAIN-CONTAINING PROTEIN"/>
    <property type="match status" value="1"/>
</dbReference>
<sequence>MAFHSSCSSCGSNLPEFPQQLNLIRSPPVPPTKPVHTLILSTNWTGVTTTTPPSFTFPGVNINQTIYSGIRNQGELYKISTFTLRDFLMNPLEVPQSLWNLYMVVPGDDGPKTLRPAHIPSLQDVDSMSKVAGIVLRWWTQRLAACSVDRLVIPAELQFLSDPEPVLPGKLYRLLITEDWVRAQYELSCNNVTLFTCAHSDKKVNRQISLSCAWGWKKGSEKLMGGLKLRDNVYEMYSPYLERFVTKDNISFDARVETNSLPKLNRLMVIMLWNSRGVARRWFRRDFDQLMDDHSPDIVVLTDTRVSKRNAEEILMDIPEFDSVSVVEALGFSGGIAILWNSLHYTFIRIGKEQRALHGVIQGAESYD</sequence>
<protein>
    <submittedName>
        <fullName evidence="2">Uncharacterized protein</fullName>
    </submittedName>
</protein>
<dbReference type="Proteomes" id="UP000813463">
    <property type="component" value="Chromosome 6"/>
</dbReference>
<evidence type="ECO:0000313" key="1">
    <source>
        <dbReference type="Proteomes" id="UP000813463"/>
    </source>
</evidence>
<keyword evidence="1" id="KW-1185">Reference proteome</keyword>
<dbReference type="InterPro" id="IPR036691">
    <property type="entry name" value="Endo/exonu/phosph_ase_sf"/>
</dbReference>
<dbReference type="RefSeq" id="XP_021853995.1">
    <property type="nucleotide sequence ID" value="XM_021998303.2"/>
</dbReference>
<dbReference type="GeneID" id="110793432"/>
<dbReference type="Gene3D" id="3.60.10.10">
    <property type="entry name" value="Endonuclease/exonuclease/phosphatase"/>
    <property type="match status" value="1"/>
</dbReference>
<dbReference type="OrthoDB" id="1823322at2759"/>